<dbReference type="AlphaFoldDB" id="A0A917FBK5"/>
<dbReference type="RefSeq" id="WP_188665035.1">
    <property type="nucleotide sequence ID" value="NZ_BMHV01000015.1"/>
</dbReference>
<reference evidence="1" key="2">
    <citation type="submission" date="2020-09" db="EMBL/GenBank/DDBJ databases">
        <authorList>
            <person name="Sun Q."/>
            <person name="Zhou Y."/>
        </authorList>
    </citation>
    <scope>NUCLEOTIDE SEQUENCE</scope>
    <source>
        <strain evidence="1">CGMCC 1.15254</strain>
    </source>
</reference>
<protein>
    <recommendedName>
        <fullName evidence="3">HprK-related kinase B</fullName>
    </recommendedName>
</protein>
<dbReference type="Gene3D" id="3.40.50.300">
    <property type="entry name" value="P-loop containing nucleotide triphosphate hydrolases"/>
    <property type="match status" value="1"/>
</dbReference>
<gene>
    <name evidence="1" type="ORF">GCM10011332_22340</name>
</gene>
<dbReference type="Proteomes" id="UP000632498">
    <property type="component" value="Unassembled WGS sequence"/>
</dbReference>
<evidence type="ECO:0000313" key="1">
    <source>
        <dbReference type="EMBL" id="GGF67752.1"/>
    </source>
</evidence>
<comment type="caution">
    <text evidence="1">The sequence shown here is derived from an EMBL/GenBank/DDBJ whole genome shotgun (WGS) entry which is preliminary data.</text>
</comment>
<sequence length="357" mass="40041">MITLQNIAHRMQSGFPLCDGEVLLDLDGYKIAIQSNSEELLEKLGIYFAHTLGHGSADIVVKAIQRPQDTYDLTFTDWKREPGKTGRKDAYVDIEQARIIQKVRTSMVFLQSQSERIAAGPCLENDNQVINFINAQYMNHLQQNGALICHASGLCAREKGLGIAGFSGGGKSTLMLHLLSSDNVQYLTNDRLFLKAGSAIGIPKLPRVNPGTMLHDPNLIDLLPAERIKALKALPPSELWDLEEKYDVFVEDIYGPNKIIDHATLNAFLILNWKRESEVPCTIQEINIEEHVDLLKAVIKSPGPFYQDVNANFISQDMHQDSLAYLNALKNVRIYEASGKIDFTYAKDFCLQHLLME</sequence>
<evidence type="ECO:0000313" key="2">
    <source>
        <dbReference type="Proteomes" id="UP000632498"/>
    </source>
</evidence>
<dbReference type="NCBIfam" id="TIGR04355">
    <property type="entry name" value="HprK_rel_B"/>
    <property type="match status" value="1"/>
</dbReference>
<dbReference type="EMBL" id="BMHV01000015">
    <property type="protein sequence ID" value="GGF67752.1"/>
    <property type="molecule type" value="Genomic_DNA"/>
</dbReference>
<organism evidence="1 2">
    <name type="scientific">Terasakiella brassicae</name>
    <dbReference type="NCBI Taxonomy" id="1634917"/>
    <lineage>
        <taxon>Bacteria</taxon>
        <taxon>Pseudomonadati</taxon>
        <taxon>Pseudomonadota</taxon>
        <taxon>Alphaproteobacteria</taxon>
        <taxon>Rhodospirillales</taxon>
        <taxon>Terasakiellaceae</taxon>
        <taxon>Terasakiella</taxon>
    </lineage>
</organism>
<dbReference type="SUPFAM" id="SSF53795">
    <property type="entry name" value="PEP carboxykinase-like"/>
    <property type="match status" value="1"/>
</dbReference>
<name>A0A917FBK5_9PROT</name>
<keyword evidence="2" id="KW-1185">Reference proteome</keyword>
<accession>A0A917FBK5</accession>
<dbReference type="InterPro" id="IPR027597">
    <property type="entry name" value="HprK-rel_B"/>
</dbReference>
<dbReference type="InterPro" id="IPR027417">
    <property type="entry name" value="P-loop_NTPase"/>
</dbReference>
<evidence type="ECO:0008006" key="3">
    <source>
        <dbReference type="Google" id="ProtNLM"/>
    </source>
</evidence>
<reference evidence="1" key="1">
    <citation type="journal article" date="2014" name="Int. J. Syst. Evol. Microbiol.">
        <title>Complete genome sequence of Corynebacterium casei LMG S-19264T (=DSM 44701T), isolated from a smear-ripened cheese.</title>
        <authorList>
            <consortium name="US DOE Joint Genome Institute (JGI-PGF)"/>
            <person name="Walter F."/>
            <person name="Albersmeier A."/>
            <person name="Kalinowski J."/>
            <person name="Ruckert C."/>
        </authorList>
    </citation>
    <scope>NUCLEOTIDE SEQUENCE</scope>
    <source>
        <strain evidence="1">CGMCC 1.15254</strain>
    </source>
</reference>
<proteinExistence type="predicted"/>